<comment type="caution">
    <text evidence="1">The sequence shown here is derived from an EMBL/GenBank/DDBJ whole genome shotgun (WGS) entry which is preliminary data.</text>
</comment>
<name>A0A0L8VEL6_9BACT</name>
<sequence>MIRLAFVLYEQRLNPKYDLQFIAQFVGQKYKLKAGIVSTAGRIVRNELFS</sequence>
<dbReference type="Proteomes" id="UP000036958">
    <property type="component" value="Unassembled WGS sequence"/>
</dbReference>
<organism evidence="1 2">
    <name type="scientific">Sunxiuqinia dokdonensis</name>
    <dbReference type="NCBI Taxonomy" id="1409788"/>
    <lineage>
        <taxon>Bacteria</taxon>
        <taxon>Pseudomonadati</taxon>
        <taxon>Bacteroidota</taxon>
        <taxon>Bacteroidia</taxon>
        <taxon>Marinilabiliales</taxon>
        <taxon>Prolixibacteraceae</taxon>
        <taxon>Sunxiuqinia</taxon>
    </lineage>
</organism>
<protein>
    <submittedName>
        <fullName evidence="1">Uncharacterized protein</fullName>
    </submittedName>
</protein>
<evidence type="ECO:0000313" key="1">
    <source>
        <dbReference type="EMBL" id="KOH46901.1"/>
    </source>
</evidence>
<dbReference type="AlphaFoldDB" id="A0A0L8VEL6"/>
<keyword evidence="2" id="KW-1185">Reference proteome</keyword>
<evidence type="ECO:0000313" key="2">
    <source>
        <dbReference type="Proteomes" id="UP000036958"/>
    </source>
</evidence>
<reference evidence="2" key="1">
    <citation type="submission" date="2015-07" db="EMBL/GenBank/DDBJ databases">
        <title>Genome sequencing of Sunxiuqinia dokdonensis strain SK.</title>
        <authorList>
            <person name="Ahn S."/>
            <person name="Kim B.-C."/>
        </authorList>
    </citation>
    <scope>NUCLEOTIDE SEQUENCE [LARGE SCALE GENOMIC DNA]</scope>
    <source>
        <strain evidence="2">SK</strain>
    </source>
</reference>
<accession>A0A0L8VEL6</accession>
<gene>
    <name evidence="1" type="ORF">NC99_03010</name>
</gene>
<dbReference type="STRING" id="1409788.NC99_03010"/>
<proteinExistence type="predicted"/>
<dbReference type="EMBL" id="LGIA01000014">
    <property type="protein sequence ID" value="KOH46901.1"/>
    <property type="molecule type" value="Genomic_DNA"/>
</dbReference>